<accession>A0A9P7CXA6</accession>
<feature type="region of interest" description="Disordered" evidence="1">
    <location>
        <begin position="150"/>
        <end position="188"/>
    </location>
</feature>
<evidence type="ECO:0000256" key="1">
    <source>
        <dbReference type="SAM" id="MobiDB-lite"/>
    </source>
</evidence>
<dbReference type="AlphaFoldDB" id="A0A9P7CXA6"/>
<name>A0A9P7CXA6_9AGAM</name>
<reference evidence="2" key="1">
    <citation type="journal article" date="2020" name="New Phytol.">
        <title>Comparative genomics reveals dynamic genome evolution in host specialist ectomycorrhizal fungi.</title>
        <authorList>
            <person name="Lofgren L.A."/>
            <person name="Nguyen N.H."/>
            <person name="Vilgalys R."/>
            <person name="Ruytinx J."/>
            <person name="Liao H.L."/>
            <person name="Branco S."/>
            <person name="Kuo A."/>
            <person name="LaButti K."/>
            <person name="Lipzen A."/>
            <person name="Andreopoulos W."/>
            <person name="Pangilinan J."/>
            <person name="Riley R."/>
            <person name="Hundley H."/>
            <person name="Na H."/>
            <person name="Barry K."/>
            <person name="Grigoriev I.V."/>
            <person name="Stajich J.E."/>
            <person name="Kennedy P.G."/>
        </authorList>
    </citation>
    <scope>NUCLEOTIDE SEQUENCE</scope>
    <source>
        <strain evidence="2">DOB743</strain>
    </source>
</reference>
<gene>
    <name evidence="2" type="ORF">EV702DRAFT_1146702</name>
</gene>
<proteinExistence type="predicted"/>
<comment type="caution">
    <text evidence="2">The sequence shown here is derived from an EMBL/GenBank/DDBJ whole genome shotgun (WGS) entry which is preliminary data.</text>
</comment>
<dbReference type="Proteomes" id="UP000714275">
    <property type="component" value="Unassembled WGS sequence"/>
</dbReference>
<sequence>MTACPACPTHLLHMMRFIRPYQQIAFGVNDRYFHSYNPRKNAAVPQFYLASVKSSRLLIKKHCSKSYWRSSRQSLIDGTLVHRMASKSVYRGRGRRHQWGDITVRAEAAIMAEVIAEETEARAEGTEASLGFWKRGKSCFWPGNRDRTRRSRVALRQGRRPHWASGRRGRAASGPGIETERVTRERKGRRNSLVSVTLNSCCQSCTSV</sequence>
<organism evidence="2 3">
    <name type="scientific">Suillus placidus</name>
    <dbReference type="NCBI Taxonomy" id="48579"/>
    <lineage>
        <taxon>Eukaryota</taxon>
        <taxon>Fungi</taxon>
        <taxon>Dikarya</taxon>
        <taxon>Basidiomycota</taxon>
        <taxon>Agaricomycotina</taxon>
        <taxon>Agaricomycetes</taxon>
        <taxon>Agaricomycetidae</taxon>
        <taxon>Boletales</taxon>
        <taxon>Suillineae</taxon>
        <taxon>Suillaceae</taxon>
        <taxon>Suillus</taxon>
    </lineage>
</organism>
<dbReference type="EMBL" id="JABBWD010000086">
    <property type="protein sequence ID" value="KAG1767474.1"/>
    <property type="molecule type" value="Genomic_DNA"/>
</dbReference>
<feature type="compositionally biased region" description="Basic residues" evidence="1">
    <location>
        <begin position="150"/>
        <end position="170"/>
    </location>
</feature>
<keyword evidence="3" id="KW-1185">Reference proteome</keyword>
<evidence type="ECO:0000313" key="2">
    <source>
        <dbReference type="EMBL" id="KAG1767474.1"/>
    </source>
</evidence>
<evidence type="ECO:0000313" key="3">
    <source>
        <dbReference type="Proteomes" id="UP000714275"/>
    </source>
</evidence>
<protein>
    <submittedName>
        <fullName evidence="2">Uncharacterized protein</fullName>
    </submittedName>
</protein>